<dbReference type="AlphaFoldDB" id="A0A5K3EZJ6"/>
<name>A0A5K3EZJ6_MESCO</name>
<organism evidence="2">
    <name type="scientific">Mesocestoides corti</name>
    <name type="common">Flatworm</name>
    <dbReference type="NCBI Taxonomy" id="53468"/>
    <lineage>
        <taxon>Eukaryota</taxon>
        <taxon>Metazoa</taxon>
        <taxon>Spiralia</taxon>
        <taxon>Lophotrochozoa</taxon>
        <taxon>Platyhelminthes</taxon>
        <taxon>Cestoda</taxon>
        <taxon>Eucestoda</taxon>
        <taxon>Cyclophyllidea</taxon>
        <taxon>Mesocestoididae</taxon>
        <taxon>Mesocestoides</taxon>
    </lineage>
</organism>
<evidence type="ECO:0000256" key="1">
    <source>
        <dbReference type="SAM" id="MobiDB-lite"/>
    </source>
</evidence>
<feature type="region of interest" description="Disordered" evidence="1">
    <location>
        <begin position="1"/>
        <end position="32"/>
    </location>
</feature>
<dbReference type="WBParaSite" id="MCU_004252-RA">
    <property type="protein sequence ID" value="MCU_004252-RA"/>
    <property type="gene ID" value="MCU_004252"/>
</dbReference>
<reference evidence="2" key="1">
    <citation type="submission" date="2019-11" db="UniProtKB">
        <authorList>
            <consortium name="WormBaseParasite"/>
        </authorList>
    </citation>
    <scope>IDENTIFICATION</scope>
</reference>
<feature type="compositionally biased region" description="Low complexity" evidence="1">
    <location>
        <begin position="1"/>
        <end position="14"/>
    </location>
</feature>
<proteinExistence type="predicted"/>
<evidence type="ECO:0000313" key="2">
    <source>
        <dbReference type="WBParaSite" id="MCU_004252-RA"/>
    </source>
</evidence>
<sequence>MAAATVAAIQAQTAPQGGAVTSAPARAPSPLFVSVPPRTSRVLHSEIYQRQLPPMTPEQQQLAAGFVDTPQLHAHHGTPMDAF</sequence>
<protein>
    <submittedName>
        <fullName evidence="2">ZM domain-containing protein</fullName>
    </submittedName>
</protein>
<accession>A0A5K3EZJ6</accession>